<dbReference type="GO" id="GO:0006227">
    <property type="term" value="P:dUDP biosynthetic process"/>
    <property type="evidence" value="ECO:0007669"/>
    <property type="project" value="TreeGrafter"/>
</dbReference>
<dbReference type="InterPro" id="IPR018095">
    <property type="entry name" value="Thymidylate_kin_CS"/>
</dbReference>
<dbReference type="HAMAP" id="MF_00165">
    <property type="entry name" value="Thymidylate_kinase"/>
    <property type="match status" value="1"/>
</dbReference>
<accession>A0A1B8AHS6</accession>
<keyword evidence="5" id="KW-0808">Transferase</keyword>
<dbReference type="InterPro" id="IPR036864">
    <property type="entry name" value="Zn2-C6_fun-type_DNA-bd_sf"/>
</dbReference>
<dbReference type="InterPro" id="IPR027417">
    <property type="entry name" value="P-loop_NTPase"/>
</dbReference>
<dbReference type="PANTHER" id="PTHR10344:SF1">
    <property type="entry name" value="THYMIDYLATE KINASE"/>
    <property type="match status" value="1"/>
</dbReference>
<gene>
    <name evidence="12" type="ORF">FPOA_11831</name>
</gene>
<dbReference type="GO" id="GO:0008270">
    <property type="term" value="F:zinc ion binding"/>
    <property type="evidence" value="ECO:0007669"/>
    <property type="project" value="InterPro"/>
</dbReference>
<dbReference type="EMBL" id="LYXU01000004">
    <property type="protein sequence ID" value="OBS20109.1"/>
    <property type="molecule type" value="Genomic_DNA"/>
</dbReference>
<dbReference type="Gene3D" id="4.10.240.10">
    <property type="entry name" value="Zn(2)-C6 fungal-type DNA-binding domain"/>
    <property type="match status" value="1"/>
</dbReference>
<protein>
    <recommendedName>
        <fullName evidence="4">Thymidylate kinase</fullName>
        <ecNumber evidence="3">2.7.4.9</ecNumber>
    </recommendedName>
</protein>
<keyword evidence="10" id="KW-0539">Nucleus</keyword>
<reference evidence="12 13" key="1">
    <citation type="submission" date="2016-06" db="EMBL/GenBank/DDBJ databases">
        <title>Living apart together: crosstalk between the core and supernumerary genomes in a fungal plant pathogen.</title>
        <authorList>
            <person name="Vanheule A."/>
            <person name="Audenaert K."/>
            <person name="Warris S."/>
            <person name="Van De Geest H."/>
            <person name="Schijlen E."/>
            <person name="Hofte M."/>
            <person name="De Saeger S."/>
            <person name="Haesaert G."/>
            <person name="Waalwijk C."/>
            <person name="Van Der Lee T."/>
        </authorList>
    </citation>
    <scope>NUCLEOTIDE SEQUENCE [LARGE SCALE GENOMIC DNA]</scope>
    <source>
        <strain evidence="12 13">2516</strain>
    </source>
</reference>
<dbReference type="Pfam" id="PF11951">
    <property type="entry name" value="Fungal_trans_2"/>
    <property type="match status" value="1"/>
</dbReference>
<dbReference type="InterPro" id="IPR001138">
    <property type="entry name" value="Zn2Cys6_DnaBD"/>
</dbReference>
<proteinExistence type="inferred from homology"/>
<evidence type="ECO:0000256" key="10">
    <source>
        <dbReference type="ARBA" id="ARBA00023242"/>
    </source>
</evidence>
<evidence type="ECO:0000313" key="12">
    <source>
        <dbReference type="EMBL" id="OBS20109.1"/>
    </source>
</evidence>
<organism evidence="12 13">
    <name type="scientific">Fusarium poae</name>
    <dbReference type="NCBI Taxonomy" id="36050"/>
    <lineage>
        <taxon>Eukaryota</taxon>
        <taxon>Fungi</taxon>
        <taxon>Dikarya</taxon>
        <taxon>Ascomycota</taxon>
        <taxon>Pezizomycotina</taxon>
        <taxon>Sordariomycetes</taxon>
        <taxon>Hypocreomycetidae</taxon>
        <taxon>Hypocreales</taxon>
        <taxon>Nectriaceae</taxon>
        <taxon>Fusarium</taxon>
    </lineage>
</organism>
<dbReference type="CDD" id="cd00067">
    <property type="entry name" value="GAL4"/>
    <property type="match status" value="1"/>
</dbReference>
<evidence type="ECO:0000256" key="7">
    <source>
        <dbReference type="ARBA" id="ARBA00022741"/>
    </source>
</evidence>
<dbReference type="GO" id="GO:0005634">
    <property type="term" value="C:nucleus"/>
    <property type="evidence" value="ECO:0007669"/>
    <property type="project" value="TreeGrafter"/>
</dbReference>
<dbReference type="CDD" id="cd01672">
    <property type="entry name" value="TMPK"/>
    <property type="match status" value="1"/>
</dbReference>
<comment type="pathway">
    <text evidence="1">Pyrimidine metabolism; dTTP biosynthesis.</text>
</comment>
<comment type="similarity">
    <text evidence="2">Belongs to the thymidylate kinase family.</text>
</comment>
<dbReference type="Gene3D" id="3.40.50.300">
    <property type="entry name" value="P-loop containing nucleotide triphosphate hydrolases"/>
    <property type="match status" value="1"/>
</dbReference>
<evidence type="ECO:0000256" key="5">
    <source>
        <dbReference type="ARBA" id="ARBA00022679"/>
    </source>
</evidence>
<dbReference type="GO" id="GO:0004550">
    <property type="term" value="F:nucleoside diphosphate kinase activity"/>
    <property type="evidence" value="ECO:0007669"/>
    <property type="project" value="TreeGrafter"/>
</dbReference>
<name>A0A1B8AHS6_FUSPO</name>
<dbReference type="FunFam" id="3.40.50.300:FF:000679">
    <property type="entry name" value="Thymidylate kinase"/>
    <property type="match status" value="1"/>
</dbReference>
<feature type="domain" description="Zn(2)-C6 fungal-type" evidence="11">
    <location>
        <begin position="321"/>
        <end position="351"/>
    </location>
</feature>
<dbReference type="SUPFAM" id="SSF52540">
    <property type="entry name" value="P-loop containing nucleoside triphosphate hydrolases"/>
    <property type="match status" value="1"/>
</dbReference>
<dbReference type="Proteomes" id="UP000091967">
    <property type="component" value="Unassembled WGS sequence"/>
</dbReference>
<keyword evidence="7" id="KW-0547">Nucleotide-binding</keyword>
<dbReference type="GO" id="GO:0004798">
    <property type="term" value="F:dTMP kinase activity"/>
    <property type="evidence" value="ECO:0007669"/>
    <property type="project" value="UniProtKB-EC"/>
</dbReference>
<dbReference type="PROSITE" id="PS01331">
    <property type="entry name" value="THYMIDYLATE_KINASE"/>
    <property type="match status" value="1"/>
</dbReference>
<dbReference type="GO" id="GO:0005829">
    <property type="term" value="C:cytosol"/>
    <property type="evidence" value="ECO:0007669"/>
    <property type="project" value="TreeGrafter"/>
</dbReference>
<evidence type="ECO:0000256" key="8">
    <source>
        <dbReference type="ARBA" id="ARBA00022777"/>
    </source>
</evidence>
<dbReference type="AlphaFoldDB" id="A0A1B8AHS6"/>
<dbReference type="STRING" id="36050.A0A1B8AHS6"/>
<dbReference type="SMART" id="SM00066">
    <property type="entry name" value="GAL4"/>
    <property type="match status" value="1"/>
</dbReference>
<dbReference type="GO" id="GO:0005524">
    <property type="term" value="F:ATP binding"/>
    <property type="evidence" value="ECO:0007669"/>
    <property type="project" value="UniProtKB-KW"/>
</dbReference>
<dbReference type="SUPFAM" id="SSF57701">
    <property type="entry name" value="Zn2/Cys6 DNA-binding domain"/>
    <property type="match status" value="1"/>
</dbReference>
<comment type="caution">
    <text evidence="12">The sequence shown here is derived from an EMBL/GenBank/DDBJ whole genome shotgun (WGS) entry which is preliminary data.</text>
</comment>
<evidence type="ECO:0000256" key="9">
    <source>
        <dbReference type="ARBA" id="ARBA00022840"/>
    </source>
</evidence>
<dbReference type="InterPro" id="IPR039430">
    <property type="entry name" value="Thymidylate_kin-like_dom"/>
</dbReference>
<dbReference type="Pfam" id="PF00172">
    <property type="entry name" value="Zn_clus"/>
    <property type="match status" value="1"/>
</dbReference>
<dbReference type="PANTHER" id="PTHR10344">
    <property type="entry name" value="THYMIDYLATE KINASE"/>
    <property type="match status" value="1"/>
</dbReference>
<dbReference type="GO" id="GO:0000981">
    <property type="term" value="F:DNA-binding transcription factor activity, RNA polymerase II-specific"/>
    <property type="evidence" value="ECO:0007669"/>
    <property type="project" value="InterPro"/>
</dbReference>
<dbReference type="Pfam" id="PF02223">
    <property type="entry name" value="Thymidylate_kin"/>
    <property type="match status" value="1"/>
</dbReference>
<keyword evidence="6" id="KW-0545">Nucleotide biosynthesis</keyword>
<dbReference type="InterPro" id="IPR018094">
    <property type="entry name" value="Thymidylate_kinase"/>
</dbReference>
<dbReference type="GO" id="GO:0006235">
    <property type="term" value="P:dTTP biosynthetic process"/>
    <property type="evidence" value="ECO:0007669"/>
    <property type="project" value="TreeGrafter"/>
</dbReference>
<keyword evidence="9" id="KW-0067">ATP-binding</keyword>
<keyword evidence="13" id="KW-1185">Reference proteome</keyword>
<dbReference type="EC" id="2.7.4.9" evidence="3"/>
<evidence type="ECO:0000256" key="3">
    <source>
        <dbReference type="ARBA" id="ARBA00012980"/>
    </source>
</evidence>
<evidence type="ECO:0000256" key="6">
    <source>
        <dbReference type="ARBA" id="ARBA00022727"/>
    </source>
</evidence>
<evidence type="ECO:0000256" key="4">
    <source>
        <dbReference type="ARBA" id="ARBA00017144"/>
    </source>
</evidence>
<evidence type="ECO:0000256" key="1">
    <source>
        <dbReference type="ARBA" id="ARBA00004992"/>
    </source>
</evidence>
<evidence type="ECO:0000313" key="13">
    <source>
        <dbReference type="Proteomes" id="UP000091967"/>
    </source>
</evidence>
<sequence>MSDLATQDVSGNRGAFIVLEGLDRSGKTTQVKLLEQRFVEEGKKVKVMRFPDRTTPIGQMIDNYLKSNVEMEDHVIHLLFSANRWEAVKQIQSLLASGTTILCDRYYHSGIVYSAAKQNPSLSLPWARAPERGLPRPDLVLFLDLTEEQAQARGGWGGEVYERSGMQKRVRELFWGLSMGGKDVAAQGLGLDEGEGWTQEEEDLVVVDAGGSVEEVNEEVWKIVRGRVEQVERGEIVLAHGGAVVVWRCSVYPTYGNREDESLSRQKERVSKQLMSGHDVITVTWYRKHIRSPTFVNVDAYTHSLFFQQCIMSGGSRSREGCFNCRKRKRRCDEEKPICQRCRKIGDDCVFPSSSNTFKFVVVASDDDHHMIPITQNISFLNLSTQELVAINDSQGGVVVQRSSLPRVLSPFPYEMTGIENALVQYYVEVISTSRVYVDTTRNGFRTSVIPRMFYQGSLLYAVLSMSAAEWSQKGSPDYSGLSMQYKVRALHQLQQALLDSQDSEGNLLTCVLLSSLEIAHGSSTWLHHLQGALALLESFGTSIDSDVAEFVLQYFRFRYILMETTQPTHDDTVNQAMASLTRIEASLSNDRNLVDEQIGCSMELVDIINEISSLAYIPQDQLYTKGQEIEQRIEEHLPGSTDYYLSRSAESFRIAAQIYLRFVCYDSSITHPAILELHEQLLLCLSDIIVKGQKRRSFPMWPLFLAGCACSSDQQRKVVLDHFALLDSKWPVSNISAVWNALKLIWHTRDLQSTGHDWREVIQKFGWKLSLS</sequence>
<keyword evidence="8" id="KW-0418">Kinase</keyword>
<dbReference type="PROSITE" id="PS50048">
    <property type="entry name" value="ZN2_CY6_FUNGAL_2"/>
    <property type="match status" value="1"/>
</dbReference>
<dbReference type="PROSITE" id="PS00463">
    <property type="entry name" value="ZN2_CY6_FUNGAL_1"/>
    <property type="match status" value="1"/>
</dbReference>
<dbReference type="NCBIfam" id="TIGR00041">
    <property type="entry name" value="DTMP_kinase"/>
    <property type="match status" value="1"/>
</dbReference>
<dbReference type="GO" id="GO:0006233">
    <property type="term" value="P:dTDP biosynthetic process"/>
    <property type="evidence" value="ECO:0007669"/>
    <property type="project" value="InterPro"/>
</dbReference>
<evidence type="ECO:0000256" key="2">
    <source>
        <dbReference type="ARBA" id="ARBA00009776"/>
    </source>
</evidence>
<dbReference type="InterPro" id="IPR021858">
    <property type="entry name" value="Fun_TF"/>
</dbReference>
<evidence type="ECO:0000259" key="11">
    <source>
        <dbReference type="PROSITE" id="PS50048"/>
    </source>
</evidence>